<dbReference type="AlphaFoldDB" id="A0A1I1XPN1"/>
<dbReference type="Gene3D" id="3.10.105.10">
    <property type="entry name" value="Dipeptide-binding Protein, Domain 3"/>
    <property type="match status" value="1"/>
</dbReference>
<keyword evidence="6" id="KW-1185">Reference proteome</keyword>
<evidence type="ECO:0000256" key="3">
    <source>
        <dbReference type="ARBA" id="ARBA00022729"/>
    </source>
</evidence>
<dbReference type="Gene3D" id="3.40.190.10">
    <property type="entry name" value="Periplasmic binding protein-like II"/>
    <property type="match status" value="1"/>
</dbReference>
<comment type="similarity">
    <text evidence="1">Belongs to the bacterial solute-binding protein 5 family.</text>
</comment>
<feature type="domain" description="Solute-binding protein family 5" evidence="4">
    <location>
        <begin position="78"/>
        <end position="441"/>
    </location>
</feature>
<dbReference type="InterPro" id="IPR000914">
    <property type="entry name" value="SBP_5_dom"/>
</dbReference>
<evidence type="ECO:0000256" key="2">
    <source>
        <dbReference type="ARBA" id="ARBA00022448"/>
    </source>
</evidence>
<organism evidence="5 6">
    <name type="scientific">Succiniclasticum ruminis DSM 9236</name>
    <dbReference type="NCBI Taxonomy" id="1123323"/>
    <lineage>
        <taxon>Bacteria</taxon>
        <taxon>Bacillati</taxon>
        <taxon>Bacillota</taxon>
        <taxon>Negativicutes</taxon>
        <taxon>Acidaminococcales</taxon>
        <taxon>Acidaminococcaceae</taxon>
        <taxon>Succiniclasticum</taxon>
    </lineage>
</organism>
<dbReference type="STRING" id="1123323.SAMN05216245_101364"/>
<dbReference type="PANTHER" id="PTHR30290">
    <property type="entry name" value="PERIPLASMIC BINDING COMPONENT OF ABC TRANSPORTER"/>
    <property type="match status" value="1"/>
</dbReference>
<name>A0A1I1XPN1_9FIRM</name>
<evidence type="ECO:0000313" key="6">
    <source>
        <dbReference type="Proteomes" id="UP000198896"/>
    </source>
</evidence>
<dbReference type="CDD" id="cd00995">
    <property type="entry name" value="PBP2_NikA_DppA_OppA_like"/>
    <property type="match status" value="1"/>
</dbReference>
<dbReference type="GO" id="GO:0042597">
    <property type="term" value="C:periplasmic space"/>
    <property type="evidence" value="ECO:0007669"/>
    <property type="project" value="UniProtKB-ARBA"/>
</dbReference>
<dbReference type="Pfam" id="PF00496">
    <property type="entry name" value="SBP_bac_5"/>
    <property type="match status" value="1"/>
</dbReference>
<dbReference type="EMBL" id="FONL01000001">
    <property type="protein sequence ID" value="SFE09289.1"/>
    <property type="molecule type" value="Genomic_DNA"/>
</dbReference>
<evidence type="ECO:0000256" key="1">
    <source>
        <dbReference type="ARBA" id="ARBA00005695"/>
    </source>
</evidence>
<dbReference type="InterPro" id="IPR030678">
    <property type="entry name" value="Peptide/Ni-bd"/>
</dbReference>
<dbReference type="Proteomes" id="UP000198896">
    <property type="component" value="Unassembled WGS sequence"/>
</dbReference>
<sequence length="529" mass="60058">MNAMQKKSFFITLILLAVSLTAVIISLPGCKKQSVSEDAEIILAAGRDLSPGYKDPYFSTVILKTWEPLIAISDDGDIEPKLALSWDSNESRTEWLFHLRKGVTFQDGVPFNAKAVVENFKRYSHMGYRPSSFYGFAIERVYPGLLKAEAVDEYVLKLTFKRPVPMLIYRMAGWGSAMFSPHCFNADTGDFISTAMGTGPFYIADRKDNEYTVLKRYENYYGVKAKAKSVRIKVIPSPETRYSAMKSGEVHGVIDLGGLTPILARELVKDERFACNAAKSTISHYLTLNGRRFPFSDERMRIALNLAIDREKIVKHYFCGFGTPTMSFLNSTNPFTKVYPPYTDMEKAKKLASDVLQGRRQKVKFLLHQYGVSRYPYKIISEFIQAELRPLGLDVEIVMVDNQASRKTMQRGEFDMSIGTRGLPNLDPTWLLHEFFSAEGGMNKSSSFGYYNPVIENCFAQLDYTYPIPERARLYDTIIRQLLIHPAVVPLLEDTNLAVYDKRLGGYKAITYGITLDKVHWIRKDEAGQ</sequence>
<dbReference type="GO" id="GO:1904680">
    <property type="term" value="F:peptide transmembrane transporter activity"/>
    <property type="evidence" value="ECO:0007669"/>
    <property type="project" value="TreeGrafter"/>
</dbReference>
<dbReference type="GO" id="GO:0043190">
    <property type="term" value="C:ATP-binding cassette (ABC) transporter complex"/>
    <property type="evidence" value="ECO:0007669"/>
    <property type="project" value="InterPro"/>
</dbReference>
<keyword evidence="3" id="KW-0732">Signal</keyword>
<dbReference type="GO" id="GO:0015833">
    <property type="term" value="P:peptide transport"/>
    <property type="evidence" value="ECO:0007669"/>
    <property type="project" value="TreeGrafter"/>
</dbReference>
<evidence type="ECO:0000259" key="4">
    <source>
        <dbReference type="Pfam" id="PF00496"/>
    </source>
</evidence>
<dbReference type="PIRSF" id="PIRSF002741">
    <property type="entry name" value="MppA"/>
    <property type="match status" value="1"/>
</dbReference>
<evidence type="ECO:0000313" key="5">
    <source>
        <dbReference type="EMBL" id="SFE09289.1"/>
    </source>
</evidence>
<reference evidence="5 6" key="1">
    <citation type="submission" date="2016-10" db="EMBL/GenBank/DDBJ databases">
        <authorList>
            <person name="de Groot N.N."/>
        </authorList>
    </citation>
    <scope>NUCLEOTIDE SEQUENCE [LARGE SCALE GENOMIC DNA]</scope>
    <source>
        <strain evidence="5 6">DSM 9236</strain>
    </source>
</reference>
<proteinExistence type="inferred from homology"/>
<dbReference type="PANTHER" id="PTHR30290:SF9">
    <property type="entry name" value="OLIGOPEPTIDE-BINDING PROTEIN APPA"/>
    <property type="match status" value="1"/>
</dbReference>
<keyword evidence="2" id="KW-0813">Transport</keyword>
<accession>A0A1I1XPN1</accession>
<gene>
    <name evidence="5" type="ORF">SAMN05216245_101364</name>
</gene>
<dbReference type="InterPro" id="IPR039424">
    <property type="entry name" value="SBP_5"/>
</dbReference>
<dbReference type="SUPFAM" id="SSF53850">
    <property type="entry name" value="Periplasmic binding protein-like II"/>
    <property type="match status" value="1"/>
</dbReference>
<protein>
    <submittedName>
        <fullName evidence="5">Peptide/nickel transport system substrate-binding protein</fullName>
    </submittedName>
</protein>
<dbReference type="OrthoDB" id="137511at2"/>